<dbReference type="EMBL" id="JAIVGD010000028">
    <property type="protein sequence ID" value="KAH0739259.1"/>
    <property type="molecule type" value="Genomic_DNA"/>
</dbReference>
<comment type="caution">
    <text evidence="2">The sequence shown here is derived from an EMBL/GenBank/DDBJ whole genome shotgun (WGS) entry which is preliminary data.</text>
</comment>
<gene>
    <name evidence="2" type="ORF">KY290_037964</name>
</gene>
<accession>A0ABQ7TYA3</accession>
<name>A0ABQ7TYA3_SOLTU</name>
<proteinExistence type="predicted"/>
<reference evidence="2 3" key="1">
    <citation type="journal article" date="2021" name="bioRxiv">
        <title>Chromosome-scale and haplotype-resolved genome assembly of a tetraploid potato cultivar.</title>
        <authorList>
            <person name="Sun H."/>
            <person name="Jiao W.-B."/>
            <person name="Krause K."/>
            <person name="Campoy J.A."/>
            <person name="Goel M."/>
            <person name="Folz-Donahue K."/>
            <person name="Kukat C."/>
            <person name="Huettel B."/>
            <person name="Schneeberger K."/>
        </authorList>
    </citation>
    <scope>NUCLEOTIDE SEQUENCE [LARGE SCALE GENOMIC DNA]</scope>
    <source>
        <strain evidence="2">SolTubOtavaFocal</strain>
        <tissue evidence="2">Leaves</tissue>
    </source>
</reference>
<organism evidence="2 3">
    <name type="scientific">Solanum tuberosum</name>
    <name type="common">Potato</name>
    <dbReference type="NCBI Taxonomy" id="4113"/>
    <lineage>
        <taxon>Eukaryota</taxon>
        <taxon>Viridiplantae</taxon>
        <taxon>Streptophyta</taxon>
        <taxon>Embryophyta</taxon>
        <taxon>Tracheophyta</taxon>
        <taxon>Spermatophyta</taxon>
        <taxon>Magnoliopsida</taxon>
        <taxon>eudicotyledons</taxon>
        <taxon>Gunneridae</taxon>
        <taxon>Pentapetalae</taxon>
        <taxon>asterids</taxon>
        <taxon>lamiids</taxon>
        <taxon>Solanales</taxon>
        <taxon>Solanaceae</taxon>
        <taxon>Solanoideae</taxon>
        <taxon>Solaneae</taxon>
        <taxon>Solanum</taxon>
    </lineage>
</organism>
<protein>
    <submittedName>
        <fullName evidence="2">Uncharacterized protein</fullName>
    </submittedName>
</protein>
<sequence length="101" mass="11323">MPIRDYQHALEVSPARGGGVERRHSGRSKHGHNIRHGDHYPVDEVDDVRAAPTKLSTLMGFASLSILTRLSNQLTLACLFHDLPQAWLTLLLKPRRLHPCA</sequence>
<dbReference type="Proteomes" id="UP000826656">
    <property type="component" value="Unassembled WGS sequence"/>
</dbReference>
<evidence type="ECO:0000313" key="2">
    <source>
        <dbReference type="EMBL" id="KAH0739259.1"/>
    </source>
</evidence>
<keyword evidence="3" id="KW-1185">Reference proteome</keyword>
<feature type="region of interest" description="Disordered" evidence="1">
    <location>
        <begin position="12"/>
        <end position="40"/>
    </location>
</feature>
<evidence type="ECO:0000313" key="3">
    <source>
        <dbReference type="Proteomes" id="UP000826656"/>
    </source>
</evidence>
<feature type="compositionally biased region" description="Basic residues" evidence="1">
    <location>
        <begin position="24"/>
        <end position="34"/>
    </location>
</feature>
<evidence type="ECO:0000256" key="1">
    <source>
        <dbReference type="SAM" id="MobiDB-lite"/>
    </source>
</evidence>